<accession>A0A382LFI6</accession>
<name>A0A382LFI6_9ZZZZ</name>
<dbReference type="AlphaFoldDB" id="A0A382LFI6"/>
<protein>
    <submittedName>
        <fullName evidence="1">Uncharacterized protein</fullName>
    </submittedName>
</protein>
<evidence type="ECO:0000313" key="1">
    <source>
        <dbReference type="EMBL" id="SVC35376.1"/>
    </source>
</evidence>
<reference evidence="1" key="1">
    <citation type="submission" date="2018-05" db="EMBL/GenBank/DDBJ databases">
        <authorList>
            <person name="Lanie J.A."/>
            <person name="Ng W.-L."/>
            <person name="Kazmierczak K.M."/>
            <person name="Andrzejewski T.M."/>
            <person name="Davidsen T.M."/>
            <person name="Wayne K.J."/>
            <person name="Tettelin H."/>
            <person name="Glass J.I."/>
            <person name="Rusch D."/>
            <person name="Podicherti R."/>
            <person name="Tsui H.-C.T."/>
            <person name="Winkler M.E."/>
        </authorList>
    </citation>
    <scope>NUCLEOTIDE SEQUENCE</scope>
</reference>
<proteinExistence type="predicted"/>
<gene>
    <name evidence="1" type="ORF">METZ01_LOCUS288230</name>
</gene>
<feature type="non-terminal residue" evidence="1">
    <location>
        <position position="47"/>
    </location>
</feature>
<sequence length="47" mass="5197">MPLLNASALPRMHTVRQEFPQSDPLEIPAAVAEQISMVQGRLTPAKR</sequence>
<organism evidence="1">
    <name type="scientific">marine metagenome</name>
    <dbReference type="NCBI Taxonomy" id="408172"/>
    <lineage>
        <taxon>unclassified sequences</taxon>
        <taxon>metagenomes</taxon>
        <taxon>ecological metagenomes</taxon>
    </lineage>
</organism>
<dbReference type="EMBL" id="UINC01086690">
    <property type="protein sequence ID" value="SVC35376.1"/>
    <property type="molecule type" value="Genomic_DNA"/>
</dbReference>